<dbReference type="AlphaFoldDB" id="B9TKQ8"/>
<keyword evidence="3" id="KW-1185">Reference proteome</keyword>
<evidence type="ECO:0000313" key="3">
    <source>
        <dbReference type="Proteomes" id="UP000008311"/>
    </source>
</evidence>
<dbReference type="Proteomes" id="UP000008311">
    <property type="component" value="Unassembled WGS sequence"/>
</dbReference>
<protein>
    <submittedName>
        <fullName evidence="2">Uncharacterized protein</fullName>
    </submittedName>
</protein>
<feature type="non-terminal residue" evidence="2">
    <location>
        <position position="325"/>
    </location>
</feature>
<accession>B9TKQ8</accession>
<feature type="region of interest" description="Disordered" evidence="1">
    <location>
        <begin position="20"/>
        <end position="59"/>
    </location>
</feature>
<dbReference type="InParanoid" id="B9TKQ8"/>
<evidence type="ECO:0000313" key="2">
    <source>
        <dbReference type="EMBL" id="EEF23556.1"/>
    </source>
</evidence>
<proteinExistence type="predicted"/>
<sequence>MELVDARWPVGFVSGVLQGSDSTHESRIEPRQARRRRARQGGLGRRRAHHRRPRTHDHADEIRRKYARDHRAHDRFAGTGLSQFLADRKIELGCFASAAFGFAGRRQQRVQAGNELIDIARVDIAGAGGDPFVNQTRQLFGRILEIDIDTADGFIPEKMFGGAEDHIAHQSCRCILANLAALDTLCDDVLDHIGIEAILVVHFLRQFAVEIARLAQDHRAQGAAFAEHLEMAPDHEMEPVAHALDALQLVEQALRDIAVEGFHHRQYQRAFAAEIMQHGTLDHIDALGDLDDGGGLVTALLEYGARRFQNGDGAVLARFANIFLA</sequence>
<feature type="compositionally biased region" description="Basic and acidic residues" evidence="1">
    <location>
        <begin position="22"/>
        <end position="32"/>
    </location>
</feature>
<name>B9TKQ8_RICCO</name>
<dbReference type="EMBL" id="EQ985599">
    <property type="protein sequence ID" value="EEF23556.1"/>
    <property type="molecule type" value="Genomic_DNA"/>
</dbReference>
<feature type="compositionally biased region" description="Basic residues" evidence="1">
    <location>
        <begin position="33"/>
        <end position="55"/>
    </location>
</feature>
<evidence type="ECO:0000256" key="1">
    <source>
        <dbReference type="SAM" id="MobiDB-lite"/>
    </source>
</evidence>
<organism evidence="2 3">
    <name type="scientific">Ricinus communis</name>
    <name type="common">Castor bean</name>
    <dbReference type="NCBI Taxonomy" id="3988"/>
    <lineage>
        <taxon>Eukaryota</taxon>
        <taxon>Viridiplantae</taxon>
        <taxon>Streptophyta</taxon>
        <taxon>Embryophyta</taxon>
        <taxon>Tracheophyta</taxon>
        <taxon>Spermatophyta</taxon>
        <taxon>Magnoliopsida</taxon>
        <taxon>eudicotyledons</taxon>
        <taxon>Gunneridae</taxon>
        <taxon>Pentapetalae</taxon>
        <taxon>rosids</taxon>
        <taxon>fabids</taxon>
        <taxon>Malpighiales</taxon>
        <taxon>Euphorbiaceae</taxon>
        <taxon>Acalyphoideae</taxon>
        <taxon>Acalypheae</taxon>
        <taxon>Ricinus</taxon>
    </lineage>
</organism>
<gene>
    <name evidence="2" type="ORF">RCOM_2055100</name>
</gene>
<reference evidence="3" key="1">
    <citation type="journal article" date="2010" name="Nat. Biotechnol.">
        <title>Draft genome sequence of the oilseed species Ricinus communis.</title>
        <authorList>
            <person name="Chan A.P."/>
            <person name="Crabtree J."/>
            <person name="Zhao Q."/>
            <person name="Lorenzi H."/>
            <person name="Orvis J."/>
            <person name="Puiu D."/>
            <person name="Melake-Berhan A."/>
            <person name="Jones K.M."/>
            <person name="Redman J."/>
            <person name="Chen G."/>
            <person name="Cahoon E.B."/>
            <person name="Gedil M."/>
            <person name="Stanke M."/>
            <person name="Haas B.J."/>
            <person name="Wortman J.R."/>
            <person name="Fraser-Liggett C.M."/>
            <person name="Ravel J."/>
            <person name="Rabinowicz P.D."/>
        </authorList>
    </citation>
    <scope>NUCLEOTIDE SEQUENCE [LARGE SCALE GENOMIC DNA]</scope>
    <source>
        <strain evidence="3">cv. Hale</strain>
    </source>
</reference>